<sequence>MAWTWKYLAADGAVAGPAEPAEDFGSQGDAESWIGEEWKTLKADGVDRVVLLEDGAEIYTMSLQES</sequence>
<dbReference type="AlphaFoldDB" id="A0A561ULX8"/>
<organism evidence="1 2">
    <name type="scientific">Kitasatospora viridis</name>
    <dbReference type="NCBI Taxonomy" id="281105"/>
    <lineage>
        <taxon>Bacteria</taxon>
        <taxon>Bacillati</taxon>
        <taxon>Actinomycetota</taxon>
        <taxon>Actinomycetes</taxon>
        <taxon>Kitasatosporales</taxon>
        <taxon>Streptomycetaceae</taxon>
        <taxon>Kitasatospora</taxon>
    </lineage>
</organism>
<gene>
    <name evidence="1" type="ORF">FHX73_114258</name>
</gene>
<comment type="caution">
    <text evidence="1">The sequence shown here is derived from an EMBL/GenBank/DDBJ whole genome shotgun (WGS) entry which is preliminary data.</text>
</comment>
<name>A0A561ULX8_9ACTN</name>
<keyword evidence="2" id="KW-1185">Reference proteome</keyword>
<evidence type="ECO:0000313" key="1">
    <source>
        <dbReference type="EMBL" id="TWG00383.1"/>
    </source>
</evidence>
<dbReference type="Proteomes" id="UP000317940">
    <property type="component" value="Unassembled WGS sequence"/>
</dbReference>
<dbReference type="RefSeq" id="WP_145906490.1">
    <property type="nucleotide sequence ID" value="NZ_BAAAMZ010000014.1"/>
</dbReference>
<accession>A0A561ULX8</accession>
<dbReference type="OrthoDB" id="3214648at2"/>
<reference evidence="1 2" key="1">
    <citation type="submission" date="2019-06" db="EMBL/GenBank/DDBJ databases">
        <title>Sequencing the genomes of 1000 actinobacteria strains.</title>
        <authorList>
            <person name="Klenk H.-P."/>
        </authorList>
    </citation>
    <scope>NUCLEOTIDE SEQUENCE [LARGE SCALE GENOMIC DNA]</scope>
    <source>
        <strain evidence="1 2">DSM 44826</strain>
    </source>
</reference>
<proteinExistence type="predicted"/>
<protein>
    <submittedName>
        <fullName evidence="1">Uncharacterized protein</fullName>
    </submittedName>
</protein>
<dbReference type="EMBL" id="VIWT01000001">
    <property type="protein sequence ID" value="TWG00383.1"/>
    <property type="molecule type" value="Genomic_DNA"/>
</dbReference>
<evidence type="ECO:0000313" key="2">
    <source>
        <dbReference type="Proteomes" id="UP000317940"/>
    </source>
</evidence>